<reference evidence="1 2" key="1">
    <citation type="journal article" date="2023" name="Chemosphere">
        <title>Whole genome analysis of Flavobacterium aziz-sancarii sp. nov., isolated from Ardley Island (Antarctica), revealed a rich resistome and bioremediation potential.</title>
        <authorList>
            <person name="Otur C."/>
            <person name="Okay S."/>
            <person name="Kurt-Kizildogan A."/>
        </authorList>
    </citation>
    <scope>NUCLEOTIDE SEQUENCE [LARGE SCALE GENOMIC DNA]</scope>
    <source>
        <strain evidence="1 2">AC</strain>
    </source>
</reference>
<dbReference type="Gene3D" id="3.90.580.10">
    <property type="entry name" value="Zinc finger, CHC2-type domain"/>
    <property type="match status" value="1"/>
</dbReference>
<keyword evidence="2" id="KW-1185">Reference proteome</keyword>
<dbReference type="Pfam" id="PF13155">
    <property type="entry name" value="Toprim_2"/>
    <property type="match status" value="1"/>
</dbReference>
<gene>
    <name evidence="1" type="ORF">NJT12_12200</name>
</gene>
<dbReference type="Proteomes" id="UP001212170">
    <property type="component" value="Unassembled WGS sequence"/>
</dbReference>
<proteinExistence type="predicted"/>
<dbReference type="SUPFAM" id="SSF56731">
    <property type="entry name" value="DNA primase core"/>
    <property type="match status" value="1"/>
</dbReference>
<dbReference type="Gene3D" id="3.40.1360.10">
    <property type="match status" value="1"/>
</dbReference>
<evidence type="ECO:0000313" key="2">
    <source>
        <dbReference type="Proteomes" id="UP001212170"/>
    </source>
</evidence>
<comment type="caution">
    <text evidence="1">The sequence shown here is derived from an EMBL/GenBank/DDBJ whole genome shotgun (WGS) entry which is preliminary data.</text>
</comment>
<sequence length="301" mass="34781">MNFSNDRLSLDNIKSLDMVSYLHSLGFDPSKVAHDDYWYLSPLRNEKTASFKINRRINRWYDHGIGKGGNIIDFGILFFKCSIGEFLKEHSGNNTLYHSPVPDKDILEQRQSKITIVKEESLKSAALLQYLKQRKIPLGVASNFCSEISYNISDHHYYGIGFKNDLGGFEIRNPYFKSSSSPKGVTSYDYNNKVLVVFEGFMDFLSYKAMNYGLREKKENFLILNSLSFLDKARPFMEKHKLVQLYLDQDQPGQNATKRALDWGSKYLDHSSLYKEHKDLNDWIINSPQTVSKKIKTAPKP</sequence>
<protein>
    <submittedName>
        <fullName evidence="1">Toprim domain-containing protein</fullName>
    </submittedName>
</protein>
<dbReference type="InterPro" id="IPR036977">
    <property type="entry name" value="DNA_primase_Znf_CHC2"/>
</dbReference>
<evidence type="ECO:0000313" key="1">
    <source>
        <dbReference type="EMBL" id="MDA6070383.1"/>
    </source>
</evidence>
<dbReference type="SUPFAM" id="SSF57783">
    <property type="entry name" value="Zinc beta-ribbon"/>
    <property type="match status" value="1"/>
</dbReference>
<dbReference type="RefSeq" id="WP_271336197.1">
    <property type="nucleotide sequence ID" value="NZ_JAMZNK010000017.1"/>
</dbReference>
<dbReference type="EMBL" id="JAMZNK010000017">
    <property type="protein sequence ID" value="MDA6070383.1"/>
    <property type="molecule type" value="Genomic_DNA"/>
</dbReference>
<organism evidence="1 2">
    <name type="scientific">Flavobacterium azizsancarii</name>
    <dbReference type="NCBI Taxonomy" id="2961580"/>
    <lineage>
        <taxon>Bacteria</taxon>
        <taxon>Pseudomonadati</taxon>
        <taxon>Bacteroidota</taxon>
        <taxon>Flavobacteriia</taxon>
        <taxon>Flavobacteriales</taxon>
        <taxon>Flavobacteriaceae</taxon>
        <taxon>Flavobacterium</taxon>
    </lineage>
</organism>
<name>A0ABT4WCS6_9FLAO</name>
<accession>A0ABT4WCS6</accession>